<accession>A0ABT3GDX2</accession>
<proteinExistence type="predicted"/>
<evidence type="ECO:0000256" key="1">
    <source>
        <dbReference type="SAM" id="MobiDB-lite"/>
    </source>
</evidence>
<feature type="compositionally biased region" description="Low complexity" evidence="1">
    <location>
        <begin position="186"/>
        <end position="195"/>
    </location>
</feature>
<evidence type="ECO:0000313" key="4">
    <source>
        <dbReference type="Proteomes" id="UP001320876"/>
    </source>
</evidence>
<reference evidence="3 4" key="1">
    <citation type="submission" date="2022-10" db="EMBL/GenBank/DDBJ databases">
        <title>Luteolibacter arcticus strain CCTCC AB 2014275, whole genome shotgun sequencing project.</title>
        <authorList>
            <person name="Zhao G."/>
            <person name="Shen L."/>
        </authorList>
    </citation>
    <scope>NUCLEOTIDE SEQUENCE [LARGE SCALE GENOMIC DNA]</scope>
    <source>
        <strain evidence="3 4">CCTCC AB 2014275</strain>
    </source>
</reference>
<dbReference type="NCBIfam" id="TIGR02532">
    <property type="entry name" value="IV_pilin_GFxxxE"/>
    <property type="match status" value="1"/>
</dbReference>
<keyword evidence="2" id="KW-0812">Transmembrane</keyword>
<dbReference type="SUPFAM" id="SSF54523">
    <property type="entry name" value="Pili subunits"/>
    <property type="match status" value="1"/>
</dbReference>
<keyword evidence="4" id="KW-1185">Reference proteome</keyword>
<dbReference type="Pfam" id="PF07963">
    <property type="entry name" value="N_methyl"/>
    <property type="match status" value="1"/>
</dbReference>
<protein>
    <submittedName>
        <fullName evidence="3">Prepilin-type N-terminal cleavage/methylation domain-containing protein</fullName>
    </submittedName>
</protein>
<dbReference type="InterPro" id="IPR012902">
    <property type="entry name" value="N_methyl_site"/>
</dbReference>
<dbReference type="InterPro" id="IPR045584">
    <property type="entry name" value="Pilin-like"/>
</dbReference>
<dbReference type="RefSeq" id="WP_264485934.1">
    <property type="nucleotide sequence ID" value="NZ_JAPDDT010000001.1"/>
</dbReference>
<gene>
    <name evidence="3" type="ORF">OKA05_04630</name>
</gene>
<organism evidence="3 4">
    <name type="scientific">Luteolibacter arcticus</name>
    <dbReference type="NCBI Taxonomy" id="1581411"/>
    <lineage>
        <taxon>Bacteria</taxon>
        <taxon>Pseudomonadati</taxon>
        <taxon>Verrucomicrobiota</taxon>
        <taxon>Verrucomicrobiia</taxon>
        <taxon>Verrucomicrobiales</taxon>
        <taxon>Verrucomicrobiaceae</taxon>
        <taxon>Luteolibacter</taxon>
    </lineage>
</organism>
<comment type="caution">
    <text evidence="3">The sequence shown here is derived from an EMBL/GenBank/DDBJ whole genome shotgun (WGS) entry which is preliminary data.</text>
</comment>
<feature type="transmembrane region" description="Helical" evidence="2">
    <location>
        <begin position="12"/>
        <end position="35"/>
    </location>
</feature>
<dbReference type="EMBL" id="JAPDDT010000001">
    <property type="protein sequence ID" value="MCW1921825.1"/>
    <property type="molecule type" value="Genomic_DNA"/>
</dbReference>
<evidence type="ECO:0000313" key="3">
    <source>
        <dbReference type="EMBL" id="MCW1921825.1"/>
    </source>
</evidence>
<feature type="region of interest" description="Disordered" evidence="1">
    <location>
        <begin position="169"/>
        <end position="195"/>
    </location>
</feature>
<name>A0ABT3GDX2_9BACT</name>
<keyword evidence="2" id="KW-0472">Membrane</keyword>
<dbReference type="Proteomes" id="UP001320876">
    <property type="component" value="Unassembled WGS sequence"/>
</dbReference>
<evidence type="ECO:0000256" key="2">
    <source>
        <dbReference type="SAM" id="Phobius"/>
    </source>
</evidence>
<keyword evidence="2" id="KW-1133">Transmembrane helix</keyword>
<sequence>MKFNKSRTDRGFTLMETVIAIGVLALLLTAFLAVFGPATTGLRRAISVQEADRLAAALERELVTVRPSGGGSATYPTGFDKAYEWIKAAPDKGNEILLYQYRGDPSQLRSDGTMEPYTNAGGVAGKDFIVQPAVRQRSDDELLEDLKALDGRIFAVKLTQLVFSGGQLTRGTEGEITDPTPDDGDPAGTGSGSDSYPEAVIAFAAEFYIIPNSAPEYVGPNGKFNVANLTKPVFTRNLAVRR</sequence>